<feature type="domain" description="BD-FAE-like" evidence="3">
    <location>
        <begin position="55"/>
        <end position="251"/>
    </location>
</feature>
<dbReference type="InterPro" id="IPR029058">
    <property type="entry name" value="AB_hydrolase_fold"/>
</dbReference>
<keyword evidence="2" id="KW-0732">Signal</keyword>
<dbReference type="Pfam" id="PF20434">
    <property type="entry name" value="BD-FAE"/>
    <property type="match status" value="1"/>
</dbReference>
<dbReference type="PROSITE" id="PS51257">
    <property type="entry name" value="PROKAR_LIPOPROTEIN"/>
    <property type="match status" value="1"/>
</dbReference>
<dbReference type="RefSeq" id="WP_140989297.1">
    <property type="nucleotide sequence ID" value="NZ_VHIQ01000002.1"/>
</dbReference>
<protein>
    <submittedName>
        <fullName evidence="4">Alpha/beta hydrolase</fullName>
    </submittedName>
</protein>
<reference evidence="4 5" key="1">
    <citation type="submission" date="2019-06" db="EMBL/GenBank/DDBJ databases">
        <title>Flavobacteriaceae Paucihalobacterium erythroidium CWB-1, complete genome.</title>
        <authorList>
            <person name="Wu S."/>
        </authorList>
    </citation>
    <scope>NUCLEOTIDE SEQUENCE [LARGE SCALE GENOMIC DNA]</scope>
    <source>
        <strain evidence="4 5">CWB-1</strain>
    </source>
</reference>
<dbReference type="Proteomes" id="UP000317332">
    <property type="component" value="Unassembled WGS sequence"/>
</dbReference>
<comment type="caution">
    <text evidence="4">The sequence shown here is derived from an EMBL/GenBank/DDBJ whole genome shotgun (WGS) entry which is preliminary data.</text>
</comment>
<evidence type="ECO:0000313" key="4">
    <source>
        <dbReference type="EMBL" id="TPV34875.1"/>
    </source>
</evidence>
<evidence type="ECO:0000256" key="1">
    <source>
        <dbReference type="ARBA" id="ARBA00022801"/>
    </source>
</evidence>
<dbReference type="SUPFAM" id="SSF53474">
    <property type="entry name" value="alpha/beta-Hydrolases"/>
    <property type="match status" value="1"/>
</dbReference>
<evidence type="ECO:0000259" key="3">
    <source>
        <dbReference type="Pfam" id="PF20434"/>
    </source>
</evidence>
<gene>
    <name evidence="4" type="ORF">FJ651_04900</name>
</gene>
<keyword evidence="5" id="KW-1185">Reference proteome</keyword>
<proteinExistence type="predicted"/>
<dbReference type="PANTHER" id="PTHR48081">
    <property type="entry name" value="AB HYDROLASE SUPERFAMILY PROTEIN C4A8.06C"/>
    <property type="match status" value="1"/>
</dbReference>
<evidence type="ECO:0000256" key="2">
    <source>
        <dbReference type="SAM" id="SignalP"/>
    </source>
</evidence>
<dbReference type="InterPro" id="IPR050300">
    <property type="entry name" value="GDXG_lipolytic_enzyme"/>
</dbReference>
<accession>A0A506PNR8</accession>
<name>A0A506PNR8_9FLAO</name>
<dbReference type="OrthoDB" id="9777975at2"/>
<keyword evidence="1 4" id="KW-0378">Hydrolase</keyword>
<dbReference type="GO" id="GO:0016787">
    <property type="term" value="F:hydrolase activity"/>
    <property type="evidence" value="ECO:0007669"/>
    <property type="project" value="UniProtKB-KW"/>
</dbReference>
<organism evidence="4 5">
    <name type="scientific">Paucihalobacter ruber</name>
    <dbReference type="NCBI Taxonomy" id="2567861"/>
    <lineage>
        <taxon>Bacteria</taxon>
        <taxon>Pseudomonadati</taxon>
        <taxon>Bacteroidota</taxon>
        <taxon>Flavobacteriia</taxon>
        <taxon>Flavobacteriales</taxon>
        <taxon>Flavobacteriaceae</taxon>
        <taxon>Paucihalobacter</taxon>
    </lineage>
</organism>
<sequence length="296" mass="32597">MKKQLLLFIAFYMSIFLVTSCSTNDDTADENPNQILEAETLLNVSYGTNSKQVYDLYLPQGRTQENTKVIILVHGGGWTSGDKSDMSQFVNLLRENHSDYAIANINYVLAGFGVPAFPNQFLDLGRVISQLTAQQNELQIQPQFGLIGTSAGAHISLMYDYVYDTSNQVKFVANIVGPTDFTDPFYADDPNFPLALQFLVDASAYPQNANLAETVSPALQVSALSSPTILFYGDQDPIVPLSNGQTLAASLNTQGTANEFTVYQGGHGDDWSQADYLDLQLKLEDFIQIHLPLEIN</sequence>
<dbReference type="InterPro" id="IPR049492">
    <property type="entry name" value="BD-FAE-like_dom"/>
</dbReference>
<dbReference type="EMBL" id="VHIQ01000002">
    <property type="protein sequence ID" value="TPV34875.1"/>
    <property type="molecule type" value="Genomic_DNA"/>
</dbReference>
<feature type="chain" id="PRO_5021246039" evidence="2">
    <location>
        <begin position="25"/>
        <end position="296"/>
    </location>
</feature>
<dbReference type="PANTHER" id="PTHR48081:SF13">
    <property type="entry name" value="ALPHA_BETA HYDROLASE"/>
    <property type="match status" value="1"/>
</dbReference>
<evidence type="ECO:0000313" key="5">
    <source>
        <dbReference type="Proteomes" id="UP000317332"/>
    </source>
</evidence>
<feature type="signal peptide" evidence="2">
    <location>
        <begin position="1"/>
        <end position="24"/>
    </location>
</feature>
<dbReference type="AlphaFoldDB" id="A0A506PNR8"/>
<dbReference type="Gene3D" id="3.40.50.1820">
    <property type="entry name" value="alpha/beta hydrolase"/>
    <property type="match status" value="1"/>
</dbReference>